<comment type="similarity">
    <text evidence="1">Belongs to the short-chain dehydrogenases/reductases (SDR) family.</text>
</comment>
<protein>
    <submittedName>
        <fullName evidence="4">3-oxoacyl-[acyl-carrier protein] reductase</fullName>
        <ecNumber evidence="4">1.1.1.100</ecNumber>
    </submittedName>
</protein>
<evidence type="ECO:0000256" key="2">
    <source>
        <dbReference type="ARBA" id="ARBA00023002"/>
    </source>
</evidence>
<accession>A0A840C8C2</accession>
<proteinExistence type="inferred from homology"/>
<dbReference type="Gene3D" id="3.40.50.720">
    <property type="entry name" value="NAD(P)-binding Rossmann-like Domain"/>
    <property type="match status" value="1"/>
</dbReference>
<dbReference type="PROSITE" id="PS00061">
    <property type="entry name" value="ADH_SHORT"/>
    <property type="match status" value="1"/>
</dbReference>
<dbReference type="InterPro" id="IPR002347">
    <property type="entry name" value="SDR_fam"/>
</dbReference>
<dbReference type="EC" id="1.1.1.100" evidence="4"/>
<dbReference type="PRINTS" id="PR00080">
    <property type="entry name" value="SDRFAMILY"/>
</dbReference>
<dbReference type="PRINTS" id="PR00081">
    <property type="entry name" value="GDHRDH"/>
</dbReference>
<dbReference type="SUPFAM" id="SSF51735">
    <property type="entry name" value="NAD(P)-binding Rossmann-fold domains"/>
    <property type="match status" value="1"/>
</dbReference>
<organism evidence="4 5">
    <name type="scientific">Chelatococcus caeni</name>
    <dbReference type="NCBI Taxonomy" id="1348468"/>
    <lineage>
        <taxon>Bacteria</taxon>
        <taxon>Pseudomonadati</taxon>
        <taxon>Pseudomonadota</taxon>
        <taxon>Alphaproteobacteria</taxon>
        <taxon>Hyphomicrobiales</taxon>
        <taxon>Chelatococcaceae</taxon>
        <taxon>Chelatococcus</taxon>
    </lineage>
</organism>
<dbReference type="AlphaFoldDB" id="A0A840C8C2"/>
<evidence type="ECO:0000313" key="4">
    <source>
        <dbReference type="EMBL" id="MBB4019838.1"/>
    </source>
</evidence>
<comment type="caution">
    <text evidence="4">The sequence shown here is derived from an EMBL/GenBank/DDBJ whole genome shotgun (WGS) entry which is preliminary data.</text>
</comment>
<dbReference type="InterPro" id="IPR020904">
    <property type="entry name" value="Sc_DH/Rdtase_CS"/>
</dbReference>
<reference evidence="4 5" key="1">
    <citation type="submission" date="2020-08" db="EMBL/GenBank/DDBJ databases">
        <title>Genomic Encyclopedia of Type Strains, Phase IV (KMG-IV): sequencing the most valuable type-strain genomes for metagenomic binning, comparative biology and taxonomic classification.</title>
        <authorList>
            <person name="Goeker M."/>
        </authorList>
    </citation>
    <scope>NUCLEOTIDE SEQUENCE [LARGE SCALE GENOMIC DNA]</scope>
    <source>
        <strain evidence="4 5">DSM 103737</strain>
    </source>
</reference>
<feature type="domain" description="Ketoreductase" evidence="3">
    <location>
        <begin position="11"/>
        <end position="195"/>
    </location>
</feature>
<dbReference type="FunFam" id="3.40.50.720:FF:000173">
    <property type="entry name" value="3-oxoacyl-[acyl-carrier protein] reductase"/>
    <property type="match status" value="1"/>
</dbReference>
<evidence type="ECO:0000259" key="3">
    <source>
        <dbReference type="SMART" id="SM00822"/>
    </source>
</evidence>
<gene>
    <name evidence="4" type="ORF">GGR16_004898</name>
</gene>
<name>A0A840C8C2_9HYPH</name>
<dbReference type="PANTHER" id="PTHR42760">
    <property type="entry name" value="SHORT-CHAIN DEHYDROGENASES/REDUCTASES FAMILY MEMBER"/>
    <property type="match status" value="1"/>
</dbReference>
<keyword evidence="2 4" id="KW-0560">Oxidoreductase</keyword>
<dbReference type="PANTHER" id="PTHR42760:SF133">
    <property type="entry name" value="3-OXOACYL-[ACYL-CARRIER-PROTEIN] REDUCTASE"/>
    <property type="match status" value="1"/>
</dbReference>
<dbReference type="Pfam" id="PF13561">
    <property type="entry name" value="adh_short_C2"/>
    <property type="match status" value="1"/>
</dbReference>
<dbReference type="GO" id="GO:0004316">
    <property type="term" value="F:3-oxoacyl-[acyl-carrier-protein] reductase (NADPH) activity"/>
    <property type="evidence" value="ECO:0007669"/>
    <property type="project" value="UniProtKB-EC"/>
</dbReference>
<dbReference type="RefSeq" id="WP_183318676.1">
    <property type="nucleotide sequence ID" value="NZ_JACIEN010000009.1"/>
</dbReference>
<keyword evidence="5" id="KW-1185">Reference proteome</keyword>
<evidence type="ECO:0000313" key="5">
    <source>
        <dbReference type="Proteomes" id="UP000577362"/>
    </source>
</evidence>
<dbReference type="InterPro" id="IPR036291">
    <property type="entry name" value="NAD(P)-bd_dom_sf"/>
</dbReference>
<evidence type="ECO:0000256" key="1">
    <source>
        <dbReference type="ARBA" id="ARBA00006484"/>
    </source>
</evidence>
<sequence>MSAPAIHFSQKTLLLTGANGAIGRAVARLFHALGANCALTDLDVEGLAAFAGELDPAGARTIVLRQDAASQADADAAARRTAERFGRIDHVVTSAGIYRERLVKDMNEEHWRRSLAVNLDGVFYTCRAVEPHLAEGGAIVNIASMAGHRGSLAHADYAAAKGGVLTFSRSLARELAPRVRVNAVSPGLIEGPMVQHLMEARGPALLAETPLKRLGTPDEVARVVAFLCSDWASFVTGETVHVNGGLYIAS</sequence>
<dbReference type="InterPro" id="IPR057326">
    <property type="entry name" value="KR_dom"/>
</dbReference>
<dbReference type="EMBL" id="JACIEN010000009">
    <property type="protein sequence ID" value="MBB4019838.1"/>
    <property type="molecule type" value="Genomic_DNA"/>
</dbReference>
<dbReference type="Proteomes" id="UP000577362">
    <property type="component" value="Unassembled WGS sequence"/>
</dbReference>
<dbReference type="SMART" id="SM00822">
    <property type="entry name" value="PKS_KR"/>
    <property type="match status" value="1"/>
</dbReference>